<dbReference type="Pfam" id="PF00149">
    <property type="entry name" value="Metallophos"/>
    <property type="match status" value="1"/>
</dbReference>
<dbReference type="AlphaFoldDB" id="A0A1J1DWY7"/>
<dbReference type="InterPro" id="IPR051158">
    <property type="entry name" value="Metallophosphoesterase_sf"/>
</dbReference>
<evidence type="ECO:0000313" key="6">
    <source>
        <dbReference type="Proteomes" id="UP000242645"/>
    </source>
</evidence>
<dbReference type="SUPFAM" id="SSF56300">
    <property type="entry name" value="Metallo-dependent phosphatases"/>
    <property type="match status" value="1"/>
</dbReference>
<gene>
    <name evidence="5" type="ORF">RSDT_0094</name>
</gene>
<dbReference type="InterPro" id="IPR029052">
    <property type="entry name" value="Metallo-depent_PP-like"/>
</dbReference>
<dbReference type="GO" id="GO:0009245">
    <property type="term" value="P:lipid A biosynthetic process"/>
    <property type="evidence" value="ECO:0007669"/>
    <property type="project" value="TreeGrafter"/>
</dbReference>
<evidence type="ECO:0000256" key="2">
    <source>
        <dbReference type="ARBA" id="ARBA00022801"/>
    </source>
</evidence>
<dbReference type="InterPro" id="IPR004843">
    <property type="entry name" value="Calcineurin-like_PHP"/>
</dbReference>
<keyword evidence="2" id="KW-0378">Hydrolase</keyword>
<evidence type="ECO:0000256" key="3">
    <source>
        <dbReference type="SAM" id="Phobius"/>
    </source>
</evidence>
<dbReference type="EMBL" id="AP017368">
    <property type="protein sequence ID" value="BAV91606.1"/>
    <property type="molecule type" value="Genomic_DNA"/>
</dbReference>
<sequence length="371" mass="40012">MFIHLPALLIFLYFLYRIILPLKAGNGGKIAAALLLFCLSQQHFFYRCFLGGMASPELPTPALTLLTCIFVWLLFFFVLMLLYDVAALGKKNAAKAAFSPARRQVLTICLAAVPAVYGVRQAVAVPEVHHLEARLPSLPRELDGLSLVQISDLHISSLLPAPRVRTVVEKVNALQPDLVVLTGDMVDGPPDRRAGGAAQLKELRARYGVFGCAGNHEYYADFHAWMKVFPTLGITMLLNNHKVIPIGGQNLVLAGVTDIVAKRYALPMPDISAALAGAPENGFRILMDHRPGGAAVNARAGVDLQLSGHTHGGQILGMTLLVAEYNEGYLSGWYQVGNMRLYVSPGAGLWGGFPVRLGVPSEIAAVTLRAG</sequence>
<keyword evidence="3" id="KW-0812">Transmembrane</keyword>
<dbReference type="GO" id="GO:0016020">
    <property type="term" value="C:membrane"/>
    <property type="evidence" value="ECO:0007669"/>
    <property type="project" value="GOC"/>
</dbReference>
<dbReference type="CDD" id="cd07385">
    <property type="entry name" value="MPP_YkuE_C"/>
    <property type="match status" value="1"/>
</dbReference>
<dbReference type="PANTHER" id="PTHR31302:SF31">
    <property type="entry name" value="PHOSPHODIESTERASE YAEI"/>
    <property type="match status" value="1"/>
</dbReference>
<feature type="transmembrane region" description="Helical" evidence="3">
    <location>
        <begin position="7"/>
        <end position="24"/>
    </location>
</feature>
<evidence type="ECO:0000313" key="5">
    <source>
        <dbReference type="EMBL" id="BAV91606.1"/>
    </source>
</evidence>
<feature type="domain" description="Calcineurin-like phosphoesterase" evidence="4">
    <location>
        <begin position="147"/>
        <end position="312"/>
    </location>
</feature>
<keyword evidence="3" id="KW-0472">Membrane</keyword>
<dbReference type="Proteomes" id="UP000242645">
    <property type="component" value="Chromosome"/>
</dbReference>
<feature type="transmembrane region" description="Helical" evidence="3">
    <location>
        <begin position="62"/>
        <end position="83"/>
    </location>
</feature>
<dbReference type="KEGG" id="dtr:RSDT_0094"/>
<keyword evidence="6" id="KW-1185">Reference proteome</keyword>
<proteinExistence type="predicted"/>
<protein>
    <submittedName>
        <fullName evidence="5">YaeI-like metallophosphoesterase</fullName>
    </submittedName>
</protein>
<dbReference type="GO" id="GO:0008758">
    <property type="term" value="F:UDP-2,3-diacylglucosamine hydrolase activity"/>
    <property type="evidence" value="ECO:0007669"/>
    <property type="project" value="TreeGrafter"/>
</dbReference>
<dbReference type="OrthoDB" id="9780884at2"/>
<dbReference type="RefSeq" id="WP_096399147.1">
    <property type="nucleotide sequence ID" value="NZ_AP017368.1"/>
</dbReference>
<dbReference type="PANTHER" id="PTHR31302">
    <property type="entry name" value="TRANSMEMBRANE PROTEIN WITH METALLOPHOSPHOESTERASE DOMAIN-RELATED"/>
    <property type="match status" value="1"/>
</dbReference>
<name>A0A1J1DWY7_9BACT</name>
<dbReference type="Gene3D" id="3.60.21.10">
    <property type="match status" value="1"/>
</dbReference>
<dbReference type="GO" id="GO:0046872">
    <property type="term" value="F:metal ion binding"/>
    <property type="evidence" value="ECO:0007669"/>
    <property type="project" value="UniProtKB-KW"/>
</dbReference>
<organism evidence="5 6">
    <name type="scientific">Candidatus Desulfovibrio trichonymphae</name>
    <dbReference type="NCBI Taxonomy" id="1725232"/>
    <lineage>
        <taxon>Bacteria</taxon>
        <taxon>Pseudomonadati</taxon>
        <taxon>Thermodesulfobacteriota</taxon>
        <taxon>Desulfovibrionia</taxon>
        <taxon>Desulfovibrionales</taxon>
        <taxon>Desulfovibrionaceae</taxon>
        <taxon>Desulfovibrio</taxon>
    </lineage>
</organism>
<reference evidence="5 6" key="1">
    <citation type="journal article" date="2017" name="ISME J.">
        <title>Genome of 'Ca. Desulfovibrio trichonymphae', an H2-oxidizing bacterium in a tripartite symbiotic system within a protist cell in the termite gut.</title>
        <authorList>
            <person name="Kuwahara H."/>
            <person name="Yuki M."/>
            <person name="Izawa K."/>
            <person name="Ohkuma M."/>
            <person name="Hongoh Y."/>
        </authorList>
    </citation>
    <scope>NUCLEOTIDE SEQUENCE [LARGE SCALE GENOMIC DNA]</scope>
    <source>
        <strain evidence="5 6">Rs-N31</strain>
    </source>
</reference>
<evidence type="ECO:0000259" key="4">
    <source>
        <dbReference type="Pfam" id="PF00149"/>
    </source>
</evidence>
<keyword evidence="3" id="KW-1133">Transmembrane helix</keyword>
<evidence type="ECO:0000256" key="1">
    <source>
        <dbReference type="ARBA" id="ARBA00022723"/>
    </source>
</evidence>
<accession>A0A1J1DWY7</accession>
<keyword evidence="1" id="KW-0479">Metal-binding</keyword>